<dbReference type="InterPro" id="IPR052126">
    <property type="entry name" value="Spindle_Org/Thrombomodulin"/>
</dbReference>
<proteinExistence type="predicted"/>
<dbReference type="Proteomes" id="UP000054359">
    <property type="component" value="Unassembled WGS sequence"/>
</dbReference>
<accession>A0A087U4W3</accession>
<dbReference type="PROSITE" id="PS51549">
    <property type="entry name" value="DM13"/>
    <property type="match status" value="1"/>
</dbReference>
<evidence type="ECO:0000313" key="4">
    <source>
        <dbReference type="Proteomes" id="UP000054359"/>
    </source>
</evidence>
<feature type="non-terminal residue" evidence="3">
    <location>
        <position position="74"/>
    </location>
</feature>
<sequence>MHVVSAVDMGLRWIVSGWLILNVYFFSAQAGAPYYGTKIGTFKTFAHDVVGDVYAVDDRTIFLKDFSYDGQGPG</sequence>
<protein>
    <submittedName>
        <fullName evidence="3">Protein Skeletor, isoforms D/E</fullName>
    </submittedName>
</protein>
<dbReference type="PANTHER" id="PTHR24036:SF5">
    <property type="entry name" value="THROMBOMODULIN"/>
    <property type="match status" value="1"/>
</dbReference>
<dbReference type="Pfam" id="PF10517">
    <property type="entry name" value="DM13"/>
    <property type="match status" value="1"/>
</dbReference>
<evidence type="ECO:0000313" key="3">
    <source>
        <dbReference type="EMBL" id="KFM72402.1"/>
    </source>
</evidence>
<evidence type="ECO:0000259" key="2">
    <source>
        <dbReference type="PROSITE" id="PS51549"/>
    </source>
</evidence>
<reference evidence="3 4" key="1">
    <citation type="submission" date="2013-11" db="EMBL/GenBank/DDBJ databases">
        <title>Genome sequencing of Stegodyphus mimosarum.</title>
        <authorList>
            <person name="Bechsgaard J."/>
        </authorList>
    </citation>
    <scope>NUCLEOTIDE SEQUENCE [LARGE SCALE GENOMIC DNA]</scope>
</reference>
<name>A0A087U4W3_STEMI</name>
<dbReference type="AlphaFoldDB" id="A0A087U4W3"/>
<gene>
    <name evidence="3" type="ORF">X975_07177</name>
</gene>
<feature type="domain" description="DM13" evidence="2">
    <location>
        <begin position="36"/>
        <end position="74"/>
    </location>
</feature>
<keyword evidence="1" id="KW-0677">Repeat</keyword>
<organism evidence="3 4">
    <name type="scientific">Stegodyphus mimosarum</name>
    <name type="common">African social velvet spider</name>
    <dbReference type="NCBI Taxonomy" id="407821"/>
    <lineage>
        <taxon>Eukaryota</taxon>
        <taxon>Metazoa</taxon>
        <taxon>Ecdysozoa</taxon>
        <taxon>Arthropoda</taxon>
        <taxon>Chelicerata</taxon>
        <taxon>Arachnida</taxon>
        <taxon>Araneae</taxon>
        <taxon>Araneomorphae</taxon>
        <taxon>Entelegynae</taxon>
        <taxon>Eresoidea</taxon>
        <taxon>Eresidae</taxon>
        <taxon>Stegodyphus</taxon>
    </lineage>
</organism>
<evidence type="ECO:0000256" key="1">
    <source>
        <dbReference type="ARBA" id="ARBA00022737"/>
    </source>
</evidence>
<dbReference type="InterPro" id="IPR019545">
    <property type="entry name" value="DM13_domain"/>
</dbReference>
<dbReference type="PANTHER" id="PTHR24036">
    <property type="entry name" value="SKELETOR-RELATED"/>
    <property type="match status" value="1"/>
</dbReference>
<dbReference type="EMBL" id="KK118181">
    <property type="protein sequence ID" value="KFM72402.1"/>
    <property type="molecule type" value="Genomic_DNA"/>
</dbReference>
<dbReference type="OrthoDB" id="6485817at2759"/>
<keyword evidence="4" id="KW-1185">Reference proteome</keyword>